<sequence length="87" mass="9966">MLVVGSHAAFACACWLLSPADLQSVCGVGRLDYRRLDMFHDRLTYGLGESRWYSIADEPTKRSELDWLVRGYQLVVRREALEVGRFS</sequence>
<reference evidence="1 2" key="1">
    <citation type="submission" date="2016-07" db="EMBL/GenBank/DDBJ databases">
        <title>Draft genome sequence of Prauserella sp. YIM 121212, isolated from alkaline soil.</title>
        <authorList>
            <person name="Ruckert C."/>
            <person name="Albersmeier A."/>
            <person name="Jiang C.-L."/>
            <person name="Jiang Y."/>
            <person name="Kalinowski J."/>
            <person name="Schneider O."/>
            <person name="Winkler A."/>
            <person name="Zotchev S.B."/>
        </authorList>
    </citation>
    <scope>NUCLEOTIDE SEQUENCE [LARGE SCALE GENOMIC DNA]</scope>
    <source>
        <strain evidence="1 2">YIM 121212</strain>
    </source>
</reference>
<accession>A0A318LBJ4</accession>
<gene>
    <name evidence="1" type="ORF">BA062_34060</name>
</gene>
<dbReference type="AlphaFoldDB" id="A0A318LBJ4"/>
<keyword evidence="2" id="KW-1185">Reference proteome</keyword>
<evidence type="ECO:0000313" key="2">
    <source>
        <dbReference type="Proteomes" id="UP000247892"/>
    </source>
</evidence>
<dbReference type="EMBL" id="MASU01000018">
    <property type="protein sequence ID" value="PXY20015.1"/>
    <property type="molecule type" value="Genomic_DNA"/>
</dbReference>
<name>A0A318LBJ4_9PSEU</name>
<protein>
    <submittedName>
        <fullName evidence="1">Uncharacterized protein</fullName>
    </submittedName>
</protein>
<proteinExistence type="predicted"/>
<dbReference type="Proteomes" id="UP000247892">
    <property type="component" value="Unassembled WGS sequence"/>
</dbReference>
<comment type="caution">
    <text evidence="1">The sequence shown here is derived from an EMBL/GenBank/DDBJ whole genome shotgun (WGS) entry which is preliminary data.</text>
</comment>
<evidence type="ECO:0000313" key="1">
    <source>
        <dbReference type="EMBL" id="PXY20015.1"/>
    </source>
</evidence>
<organism evidence="1 2">
    <name type="scientific">Prauserella flavalba</name>
    <dbReference type="NCBI Taxonomy" id="1477506"/>
    <lineage>
        <taxon>Bacteria</taxon>
        <taxon>Bacillati</taxon>
        <taxon>Actinomycetota</taxon>
        <taxon>Actinomycetes</taxon>
        <taxon>Pseudonocardiales</taxon>
        <taxon>Pseudonocardiaceae</taxon>
        <taxon>Prauserella</taxon>
    </lineage>
</organism>